<accession>A0A6L5XXE9</accession>
<evidence type="ECO:0000313" key="3">
    <source>
        <dbReference type="Proteomes" id="UP000482209"/>
    </source>
</evidence>
<keyword evidence="3" id="KW-1185">Reference proteome</keyword>
<name>A0A6L5XXE9_9FIRM</name>
<dbReference type="EMBL" id="VUMT01000007">
    <property type="protein sequence ID" value="MSS63422.1"/>
    <property type="molecule type" value="Genomic_DNA"/>
</dbReference>
<feature type="signal peptide" evidence="1">
    <location>
        <begin position="1"/>
        <end position="19"/>
    </location>
</feature>
<dbReference type="AlphaFoldDB" id="A0A6L5XXE9"/>
<feature type="chain" id="PRO_5038765854" description="Lipoprotein" evidence="1">
    <location>
        <begin position="20"/>
        <end position="239"/>
    </location>
</feature>
<comment type="caution">
    <text evidence="2">The sequence shown here is derived from an EMBL/GenBank/DDBJ whole genome shotgun (WGS) entry which is preliminary data.</text>
</comment>
<proteinExistence type="predicted"/>
<keyword evidence="1" id="KW-0732">Signal</keyword>
<protein>
    <recommendedName>
        <fullName evidence="4">Lipoprotein</fullName>
    </recommendedName>
</protein>
<dbReference type="Proteomes" id="UP000482209">
    <property type="component" value="Unassembled WGS sequence"/>
</dbReference>
<organism evidence="2 3">
    <name type="scientific">Velocimicrobium porci</name>
    <dbReference type="NCBI Taxonomy" id="2606634"/>
    <lineage>
        <taxon>Bacteria</taxon>
        <taxon>Bacillati</taxon>
        <taxon>Bacillota</taxon>
        <taxon>Clostridia</taxon>
        <taxon>Lachnospirales</taxon>
        <taxon>Lachnospiraceae</taxon>
        <taxon>Velocimicrobium</taxon>
    </lineage>
</organism>
<reference evidence="2 3" key="1">
    <citation type="submission" date="2019-08" db="EMBL/GenBank/DDBJ databases">
        <title>In-depth cultivation of the pig gut microbiome towards novel bacterial diversity and tailored functional studies.</title>
        <authorList>
            <person name="Wylensek D."/>
            <person name="Hitch T.C.A."/>
            <person name="Clavel T."/>
        </authorList>
    </citation>
    <scope>NUCLEOTIDE SEQUENCE [LARGE SCALE GENOMIC DNA]</scope>
    <source>
        <strain evidence="2 3">WCA-693-APC-MOT-I</strain>
    </source>
</reference>
<dbReference type="RefSeq" id="WP_154518722.1">
    <property type="nucleotide sequence ID" value="NZ_VUMT01000007.1"/>
</dbReference>
<gene>
    <name evidence="2" type="ORF">FYJ58_05965</name>
</gene>
<evidence type="ECO:0000256" key="1">
    <source>
        <dbReference type="SAM" id="SignalP"/>
    </source>
</evidence>
<dbReference type="PROSITE" id="PS51257">
    <property type="entry name" value="PROKAR_LIPOPROTEIN"/>
    <property type="match status" value="1"/>
</dbReference>
<evidence type="ECO:0008006" key="4">
    <source>
        <dbReference type="Google" id="ProtNLM"/>
    </source>
</evidence>
<evidence type="ECO:0000313" key="2">
    <source>
        <dbReference type="EMBL" id="MSS63422.1"/>
    </source>
</evidence>
<sequence length="239" mass="27666">MLKKVLSIFLYLLIGISLTGCQSEKQASATNQELEFPKLKWGTTEAEAKKIYKWDTKNSHEIIGKNSKVIKLETKRKLFGEPTGRIEFEFYNDGNDVYRLLDVTAYYTKEADVNKILNKMEKSYGISIKNEEQYGYLPFADKQTFGILSLPNNITTYNWKSKTISQTVSDKNQLQDLRKKLKKYYKGIDNEENWDTLINKVPLVKVFIATVEDDEQSPFQTKVVFDGSMLFITDQTSEE</sequence>